<dbReference type="RefSeq" id="WP_378151228.1">
    <property type="nucleotide sequence ID" value="NZ_JBHSEC010000001.1"/>
</dbReference>
<proteinExistence type="predicted"/>
<reference evidence="2" key="1">
    <citation type="journal article" date="2019" name="Int. J. Syst. Evol. Microbiol.">
        <title>The Global Catalogue of Microorganisms (GCM) 10K type strain sequencing project: providing services to taxonomists for standard genome sequencing and annotation.</title>
        <authorList>
            <consortium name="The Broad Institute Genomics Platform"/>
            <consortium name="The Broad Institute Genome Sequencing Center for Infectious Disease"/>
            <person name="Wu L."/>
            <person name="Ma J."/>
        </authorList>
    </citation>
    <scope>NUCLEOTIDE SEQUENCE [LARGE SCALE GENOMIC DNA]</scope>
    <source>
        <strain evidence="2">CCUG 59778</strain>
    </source>
</reference>
<protein>
    <submittedName>
        <fullName evidence="1">Uncharacterized protein</fullName>
    </submittedName>
</protein>
<keyword evidence="2" id="KW-1185">Reference proteome</keyword>
<dbReference type="EMBL" id="JBHSEC010000001">
    <property type="protein sequence ID" value="MFC4408970.1"/>
    <property type="molecule type" value="Genomic_DNA"/>
</dbReference>
<gene>
    <name evidence="1" type="ORF">ACFOZY_00830</name>
</gene>
<sequence length="55" mass="6323">MDLVVHLGNLVVDSEDLVVHFNNLVEDSEDLVVTCSSFKMHRSNARELYFLLDMI</sequence>
<dbReference type="Proteomes" id="UP001595817">
    <property type="component" value="Unassembled WGS sequence"/>
</dbReference>
<evidence type="ECO:0000313" key="2">
    <source>
        <dbReference type="Proteomes" id="UP001595817"/>
    </source>
</evidence>
<name>A0ABV8X1W6_9LACT</name>
<organism evidence="1 2">
    <name type="scientific">Chungangia koreensis</name>
    <dbReference type="NCBI Taxonomy" id="752657"/>
    <lineage>
        <taxon>Bacteria</taxon>
        <taxon>Bacillati</taxon>
        <taxon>Bacillota</taxon>
        <taxon>Bacilli</taxon>
        <taxon>Lactobacillales</taxon>
        <taxon>Chungangia</taxon>
    </lineage>
</organism>
<comment type="caution">
    <text evidence="1">The sequence shown here is derived from an EMBL/GenBank/DDBJ whole genome shotgun (WGS) entry which is preliminary data.</text>
</comment>
<evidence type="ECO:0000313" key="1">
    <source>
        <dbReference type="EMBL" id="MFC4408970.1"/>
    </source>
</evidence>
<accession>A0ABV8X1W6</accession>